<dbReference type="Proteomes" id="UP000694005">
    <property type="component" value="Chromosome A07"/>
</dbReference>
<evidence type="ECO:0000313" key="1">
    <source>
        <dbReference type="EMBL" id="CAG7904245.1"/>
    </source>
</evidence>
<protein>
    <submittedName>
        <fullName evidence="1 2">Uncharacterized protein</fullName>
    </submittedName>
</protein>
<reference evidence="2 3" key="1">
    <citation type="submission" date="2021-07" db="EMBL/GenBank/DDBJ databases">
        <authorList>
            <consortium name="Genoscope - CEA"/>
            <person name="William W."/>
        </authorList>
    </citation>
    <scope>NUCLEOTIDE SEQUENCE [LARGE SCALE GENOMIC DNA]</scope>
</reference>
<dbReference type="Proteomes" id="UP000694005">
    <property type="component" value="Chromosome A10"/>
</dbReference>
<sequence>MVENHLMLVEVMVTEMELTKVRTQGKDAYGVVARGGGSHGKGDFMVMVSTESVAVEKLMEMVMEVVVTKDVDIIYNYI</sequence>
<gene>
    <name evidence="1" type="ORF">BRAPAZ1V2_A07P38890.2</name>
    <name evidence="2" type="ORF">BRAPAZ1V2_A10P29610.2</name>
</gene>
<dbReference type="AlphaFoldDB" id="A0A8D9I4Z5"/>
<dbReference type="EMBL" id="LS974626">
    <property type="protein sequence ID" value="CAG7911715.1"/>
    <property type="molecule type" value="Genomic_DNA"/>
</dbReference>
<evidence type="ECO:0000313" key="3">
    <source>
        <dbReference type="Proteomes" id="UP000694005"/>
    </source>
</evidence>
<dbReference type="Gramene" id="A10p29610.2_BraZ1">
    <property type="protein sequence ID" value="A10p29610.2_BraZ1.CDS"/>
    <property type="gene ID" value="A10g29610.2_BraZ1"/>
</dbReference>
<organism evidence="2 3">
    <name type="scientific">Brassica campestris</name>
    <name type="common">Field mustard</name>
    <dbReference type="NCBI Taxonomy" id="3711"/>
    <lineage>
        <taxon>Eukaryota</taxon>
        <taxon>Viridiplantae</taxon>
        <taxon>Streptophyta</taxon>
        <taxon>Embryophyta</taxon>
        <taxon>Tracheophyta</taxon>
        <taxon>Spermatophyta</taxon>
        <taxon>Magnoliopsida</taxon>
        <taxon>eudicotyledons</taxon>
        <taxon>Gunneridae</taxon>
        <taxon>Pentapetalae</taxon>
        <taxon>rosids</taxon>
        <taxon>malvids</taxon>
        <taxon>Brassicales</taxon>
        <taxon>Brassicaceae</taxon>
        <taxon>Brassiceae</taxon>
        <taxon>Brassica</taxon>
    </lineage>
</organism>
<name>A0A8D9I4Z5_BRACM</name>
<evidence type="ECO:0000313" key="2">
    <source>
        <dbReference type="EMBL" id="CAG7911715.1"/>
    </source>
</evidence>
<dbReference type="EMBL" id="LS974623">
    <property type="protein sequence ID" value="CAG7904245.1"/>
    <property type="molecule type" value="Genomic_DNA"/>
</dbReference>
<accession>A0A8D9I4Z5</accession>
<proteinExistence type="predicted"/>
<dbReference type="Gramene" id="A07p38890.2_BraZ1">
    <property type="protein sequence ID" value="A07p38890.2_BraZ1.CDS"/>
    <property type="gene ID" value="A07g38890.2_BraZ1"/>
</dbReference>